<comment type="caution">
    <text evidence="1">The sequence shown here is derived from an EMBL/GenBank/DDBJ whole genome shotgun (WGS) entry which is preliminary data.</text>
</comment>
<keyword evidence="2" id="KW-1185">Reference proteome</keyword>
<protein>
    <submittedName>
        <fullName evidence="1">Uncharacterized protein</fullName>
    </submittedName>
</protein>
<proteinExistence type="predicted"/>
<reference evidence="1 2" key="1">
    <citation type="journal article" date="2019" name="Sci. Rep.">
        <title>Orb-weaving spider Araneus ventricosus genome elucidates the spidroin gene catalogue.</title>
        <authorList>
            <person name="Kono N."/>
            <person name="Nakamura H."/>
            <person name="Ohtoshi R."/>
            <person name="Moran D.A.P."/>
            <person name="Shinohara A."/>
            <person name="Yoshida Y."/>
            <person name="Fujiwara M."/>
            <person name="Mori M."/>
            <person name="Tomita M."/>
            <person name="Arakawa K."/>
        </authorList>
    </citation>
    <scope>NUCLEOTIDE SEQUENCE [LARGE SCALE GENOMIC DNA]</scope>
</reference>
<evidence type="ECO:0000313" key="1">
    <source>
        <dbReference type="EMBL" id="GBN03633.1"/>
    </source>
</evidence>
<organism evidence="1 2">
    <name type="scientific">Araneus ventricosus</name>
    <name type="common">Orbweaver spider</name>
    <name type="synonym">Epeira ventricosa</name>
    <dbReference type="NCBI Taxonomy" id="182803"/>
    <lineage>
        <taxon>Eukaryota</taxon>
        <taxon>Metazoa</taxon>
        <taxon>Ecdysozoa</taxon>
        <taxon>Arthropoda</taxon>
        <taxon>Chelicerata</taxon>
        <taxon>Arachnida</taxon>
        <taxon>Araneae</taxon>
        <taxon>Araneomorphae</taxon>
        <taxon>Entelegynae</taxon>
        <taxon>Araneoidea</taxon>
        <taxon>Araneidae</taxon>
        <taxon>Araneus</taxon>
    </lineage>
</organism>
<gene>
    <name evidence="1" type="ORF">AVEN_206989_1</name>
</gene>
<name>A0A4Y2KQ70_ARAVE</name>
<sequence length="126" mass="14345">MLAKQSTLNGSPSPDVELPWSHIKAHFRKLMMESCQKEWEDGSKSCRDEPTQGAEDINAFTASRPCVSDVLLAGKEPAFFRQHHLHRRVDGNIALALATLSNREQQSHPKVFKDHEVRLRYGHFLP</sequence>
<dbReference type="EMBL" id="BGPR01115328">
    <property type="protein sequence ID" value="GBN03633.1"/>
    <property type="molecule type" value="Genomic_DNA"/>
</dbReference>
<dbReference type="Proteomes" id="UP000499080">
    <property type="component" value="Unassembled WGS sequence"/>
</dbReference>
<dbReference type="AlphaFoldDB" id="A0A4Y2KQ70"/>
<evidence type="ECO:0000313" key="2">
    <source>
        <dbReference type="Proteomes" id="UP000499080"/>
    </source>
</evidence>
<accession>A0A4Y2KQ70</accession>